<dbReference type="RefSeq" id="WP_073588409.1">
    <property type="nucleotide sequence ID" value="NZ_FRFD01000005.1"/>
</dbReference>
<keyword evidence="3 5" id="KW-1133">Transmembrane helix</keyword>
<dbReference type="Gene3D" id="1.20.120.1630">
    <property type="match status" value="1"/>
</dbReference>
<keyword evidence="7" id="KW-1185">Reference proteome</keyword>
<evidence type="ECO:0000256" key="4">
    <source>
        <dbReference type="ARBA" id="ARBA00023136"/>
    </source>
</evidence>
<sequence>MIQIIGIIEILIFYIAYFLKLSNQKSRGIKTNQLGEGNKLIRTIIIEKLLRIFSTVITIVMMISAITNTFLFESLIIRGLGLMIFGLGTCIFITAMITMQDNWRAGIPDQDKTTMVTSGIYKISRNPAFLGFDLTYIGVSITFGNVVLIIMAVLAVTLMHLQILEEEEFLEETFGSQYSNYKKRVGRYFIFI</sequence>
<evidence type="ECO:0000256" key="2">
    <source>
        <dbReference type="ARBA" id="ARBA00022692"/>
    </source>
</evidence>
<dbReference type="GO" id="GO:0012505">
    <property type="term" value="C:endomembrane system"/>
    <property type="evidence" value="ECO:0007669"/>
    <property type="project" value="UniProtKB-SubCell"/>
</dbReference>
<comment type="subcellular location">
    <subcellularLocation>
        <location evidence="1">Endomembrane system</location>
        <topology evidence="1">Multi-pass membrane protein</topology>
    </subcellularLocation>
</comment>
<keyword evidence="6" id="KW-0808">Transferase</keyword>
<feature type="transmembrane region" description="Helical" evidence="5">
    <location>
        <begin position="76"/>
        <end position="97"/>
    </location>
</feature>
<evidence type="ECO:0000313" key="6">
    <source>
        <dbReference type="EMBL" id="SHO48109.1"/>
    </source>
</evidence>
<dbReference type="EMBL" id="FRFD01000005">
    <property type="protein sequence ID" value="SHO48109.1"/>
    <property type="molecule type" value="Genomic_DNA"/>
</dbReference>
<feature type="transmembrane region" description="Helical" evidence="5">
    <location>
        <begin position="49"/>
        <end position="70"/>
    </location>
</feature>
<gene>
    <name evidence="6" type="ORF">SAMN02745217_01680</name>
</gene>
<name>A0A1M7Y645_9FIRM</name>
<organism evidence="6 7">
    <name type="scientific">Anaerocolumna xylanovorans DSM 12503</name>
    <dbReference type="NCBI Taxonomy" id="1121345"/>
    <lineage>
        <taxon>Bacteria</taxon>
        <taxon>Bacillati</taxon>
        <taxon>Bacillota</taxon>
        <taxon>Clostridia</taxon>
        <taxon>Lachnospirales</taxon>
        <taxon>Lachnospiraceae</taxon>
        <taxon>Anaerocolumna</taxon>
    </lineage>
</organism>
<evidence type="ECO:0000256" key="3">
    <source>
        <dbReference type="ARBA" id="ARBA00022989"/>
    </source>
</evidence>
<evidence type="ECO:0000313" key="7">
    <source>
        <dbReference type="Proteomes" id="UP000184612"/>
    </source>
</evidence>
<dbReference type="InterPro" id="IPR007318">
    <property type="entry name" value="Phopholipid_MeTrfase"/>
</dbReference>
<proteinExistence type="predicted"/>
<keyword evidence="6" id="KW-0489">Methyltransferase</keyword>
<dbReference type="AlphaFoldDB" id="A0A1M7Y645"/>
<accession>A0A1M7Y645</accession>
<dbReference type="PANTHER" id="PTHR12714">
    <property type="entry name" value="PROTEIN-S ISOPRENYLCYSTEINE O-METHYLTRANSFERASE"/>
    <property type="match status" value="1"/>
</dbReference>
<evidence type="ECO:0000256" key="5">
    <source>
        <dbReference type="SAM" id="Phobius"/>
    </source>
</evidence>
<feature type="transmembrane region" description="Helical" evidence="5">
    <location>
        <begin position="6"/>
        <end position="23"/>
    </location>
</feature>
<reference evidence="6 7" key="1">
    <citation type="submission" date="2016-12" db="EMBL/GenBank/DDBJ databases">
        <authorList>
            <person name="Song W.-J."/>
            <person name="Kurnit D.M."/>
        </authorList>
    </citation>
    <scope>NUCLEOTIDE SEQUENCE [LARGE SCALE GENOMIC DNA]</scope>
    <source>
        <strain evidence="6 7">DSM 12503</strain>
    </source>
</reference>
<keyword evidence="4 5" id="KW-0472">Membrane</keyword>
<protein>
    <submittedName>
        <fullName evidence="6">Phospholipid methyltransferase</fullName>
    </submittedName>
</protein>
<feature type="transmembrane region" description="Helical" evidence="5">
    <location>
        <begin position="134"/>
        <end position="161"/>
    </location>
</feature>
<keyword evidence="2 5" id="KW-0812">Transmembrane</keyword>
<dbReference type="PANTHER" id="PTHR12714:SF9">
    <property type="entry name" value="PROTEIN-S-ISOPRENYLCYSTEINE O-METHYLTRANSFERASE"/>
    <property type="match status" value="1"/>
</dbReference>
<dbReference type="OrthoDB" id="9782395at2"/>
<evidence type="ECO:0000256" key="1">
    <source>
        <dbReference type="ARBA" id="ARBA00004127"/>
    </source>
</evidence>
<dbReference type="STRING" id="1121345.SAMN02745217_01680"/>
<dbReference type="GO" id="GO:0008168">
    <property type="term" value="F:methyltransferase activity"/>
    <property type="evidence" value="ECO:0007669"/>
    <property type="project" value="UniProtKB-KW"/>
</dbReference>
<dbReference type="Pfam" id="PF04191">
    <property type="entry name" value="PEMT"/>
    <property type="match status" value="1"/>
</dbReference>
<dbReference type="GO" id="GO:0032259">
    <property type="term" value="P:methylation"/>
    <property type="evidence" value="ECO:0007669"/>
    <property type="project" value="UniProtKB-KW"/>
</dbReference>
<dbReference type="Proteomes" id="UP000184612">
    <property type="component" value="Unassembled WGS sequence"/>
</dbReference>